<accession>A0A2J7RIS0</accession>
<feature type="domain" description="Dynein axonemal assembly factor 5 HEAT-repeat" evidence="2">
    <location>
        <begin position="304"/>
        <end position="495"/>
    </location>
</feature>
<dbReference type="STRING" id="105785.A0A2J7RIS0"/>
<dbReference type="GO" id="GO:0003341">
    <property type="term" value="P:cilium movement"/>
    <property type="evidence" value="ECO:0007669"/>
    <property type="project" value="TreeGrafter"/>
</dbReference>
<dbReference type="OrthoDB" id="413572at2759"/>
<evidence type="ECO:0000313" key="4">
    <source>
        <dbReference type="EMBL" id="PNF40731.1"/>
    </source>
</evidence>
<sequence length="843" mass="95644">MADIIVTKYCSALQSEDRKKKKEAIKELSKFLHEHDSEIEVTEKVKIYKNILRCFNDKAEACRELAVKELTSIISSLEQEDDYFTYLMPALLQRLGGQELVEPSEEVRLLQVYLLHCVINKYRPTLLPSYLSDIIQILVRTLVDPYPKIKSESCECAAHLSETVPKHFYVHSQSLILPMLQSVTHQHYKVRIVAITAIGKVIQYGNSKSVDTVIGHLAERLFDQIPMVRQAVVRVTGMWLAELPDRYSYFHRLLPLILTSLTDEVPEVRTEAVMLWEEAGKLYMQENEHDLKDEMDFLTDEPVHYPPHETRQNLGCRTLVSRHLCKIVPALVRELEDWLVDIRLKASQLLYSLVLNAETHITHHLEKILDGMYRASGDEDKRVVINVENAAELIGYFVPADTYCKLVLPTMEDSANARQLHVFAAILKGSDRATLKEKLIDIGNFLKRAEICWSKEAVYQINLLNCCCNLMLVCEDDCVVIGYQLFVIMVSVLGLSTQEFVSNKALECLQMLQSIETCLSLEVLFKKYIEPMLHELQASVDSWSLCSPERFIFEAILTYSGSAIGPHLQTISEILVICLKPEKDPEVKLKMFTILSNNIVNNDEILKDAIDSGPFLIKLVNDVIMPNLVWRAGRTAEAIRTSGISCLYAAFQSSPDSTSPFCVPGILAAVMKQLVPLLLTLVEDSSKKTRLITCRTLCRLIRLLRITGLHTAEFVHQVYPVVLKRLDDVSDDVRQASVTTLVKLFKPLPADYCVEVSFTHMDALLSGMLIHLDDPEPGFQHIMLNALKQIGEVNPKILQEKINTCTHKFRNVEGRMELVRYTERLLGDTSSPVNASSDTVTVK</sequence>
<gene>
    <name evidence="4" type="primary">Dnaaf5</name>
    <name evidence="4" type="ORF">B7P43_G00673</name>
</gene>
<dbReference type="Pfam" id="PF25757">
    <property type="entry name" value="TPR_DNAAF5"/>
    <property type="match status" value="1"/>
</dbReference>
<evidence type="ECO:0000259" key="3">
    <source>
        <dbReference type="Pfam" id="PF25757"/>
    </source>
</evidence>
<dbReference type="GO" id="GO:0045505">
    <property type="term" value="F:dynein intermediate chain binding"/>
    <property type="evidence" value="ECO:0007669"/>
    <property type="project" value="TreeGrafter"/>
</dbReference>
<feature type="repeat" description="HEAT" evidence="1">
    <location>
        <begin position="674"/>
        <end position="711"/>
    </location>
</feature>
<dbReference type="SUPFAM" id="SSF48371">
    <property type="entry name" value="ARM repeat"/>
    <property type="match status" value="1"/>
</dbReference>
<dbReference type="InterPro" id="IPR052623">
    <property type="entry name" value="DAAF5"/>
</dbReference>
<dbReference type="GO" id="GO:0036159">
    <property type="term" value="P:inner dynein arm assembly"/>
    <property type="evidence" value="ECO:0007669"/>
    <property type="project" value="TreeGrafter"/>
</dbReference>
<dbReference type="PROSITE" id="PS50077">
    <property type="entry name" value="HEAT_REPEAT"/>
    <property type="match status" value="1"/>
</dbReference>
<dbReference type="InterPro" id="IPR057978">
    <property type="entry name" value="TPR_DAAF5"/>
</dbReference>
<feature type="domain" description="Dynein axonemal assembly factor 5 TPR repeats" evidence="3">
    <location>
        <begin position="13"/>
        <end position="293"/>
    </location>
</feature>
<keyword evidence="5" id="KW-1185">Reference proteome</keyword>
<dbReference type="InterPro" id="IPR016024">
    <property type="entry name" value="ARM-type_fold"/>
</dbReference>
<dbReference type="EMBL" id="NEVH01003493">
    <property type="protein sequence ID" value="PNF40731.1"/>
    <property type="molecule type" value="Genomic_DNA"/>
</dbReference>
<dbReference type="Proteomes" id="UP000235965">
    <property type="component" value="Unassembled WGS sequence"/>
</dbReference>
<dbReference type="PANTHER" id="PTHR16216">
    <property type="entry name" value="DYNEIN ASSEMBLY FACTOR 5, AXONEMAL"/>
    <property type="match status" value="1"/>
</dbReference>
<dbReference type="FunCoup" id="A0A2J7RIS0">
    <property type="interactions" value="610"/>
</dbReference>
<reference evidence="4 5" key="1">
    <citation type="submission" date="2017-12" db="EMBL/GenBank/DDBJ databases">
        <title>Hemimetabolous genomes reveal molecular basis of termite eusociality.</title>
        <authorList>
            <person name="Harrison M.C."/>
            <person name="Jongepier E."/>
            <person name="Robertson H.M."/>
            <person name="Arning N."/>
            <person name="Bitard-Feildel T."/>
            <person name="Chao H."/>
            <person name="Childers C.P."/>
            <person name="Dinh H."/>
            <person name="Doddapaneni H."/>
            <person name="Dugan S."/>
            <person name="Gowin J."/>
            <person name="Greiner C."/>
            <person name="Han Y."/>
            <person name="Hu H."/>
            <person name="Hughes D.S.T."/>
            <person name="Huylmans A.-K."/>
            <person name="Kemena C."/>
            <person name="Kremer L.P.M."/>
            <person name="Lee S.L."/>
            <person name="Lopez-Ezquerra A."/>
            <person name="Mallet L."/>
            <person name="Monroy-Kuhn J.M."/>
            <person name="Moser A."/>
            <person name="Murali S.C."/>
            <person name="Muzny D.M."/>
            <person name="Otani S."/>
            <person name="Piulachs M.-D."/>
            <person name="Poelchau M."/>
            <person name="Qu J."/>
            <person name="Schaub F."/>
            <person name="Wada-Katsumata A."/>
            <person name="Worley K.C."/>
            <person name="Xie Q."/>
            <person name="Ylla G."/>
            <person name="Poulsen M."/>
            <person name="Gibbs R.A."/>
            <person name="Schal C."/>
            <person name="Richards S."/>
            <person name="Belles X."/>
            <person name="Korb J."/>
            <person name="Bornberg-Bauer E."/>
        </authorList>
    </citation>
    <scope>NUCLEOTIDE SEQUENCE [LARGE SCALE GENOMIC DNA]</scope>
    <source>
        <tissue evidence="4">Whole body</tissue>
    </source>
</reference>
<proteinExistence type="predicted"/>
<dbReference type="Pfam" id="PF24573">
    <property type="entry name" value="HEAT_DAAF5"/>
    <property type="match status" value="1"/>
</dbReference>
<dbReference type="AlphaFoldDB" id="A0A2J7RIS0"/>
<dbReference type="Gene3D" id="1.25.10.10">
    <property type="entry name" value="Leucine-rich Repeat Variant"/>
    <property type="match status" value="4"/>
</dbReference>
<name>A0A2J7RIS0_9NEOP</name>
<organism evidence="4 5">
    <name type="scientific">Cryptotermes secundus</name>
    <dbReference type="NCBI Taxonomy" id="105785"/>
    <lineage>
        <taxon>Eukaryota</taxon>
        <taxon>Metazoa</taxon>
        <taxon>Ecdysozoa</taxon>
        <taxon>Arthropoda</taxon>
        <taxon>Hexapoda</taxon>
        <taxon>Insecta</taxon>
        <taxon>Pterygota</taxon>
        <taxon>Neoptera</taxon>
        <taxon>Polyneoptera</taxon>
        <taxon>Dictyoptera</taxon>
        <taxon>Blattodea</taxon>
        <taxon>Blattoidea</taxon>
        <taxon>Termitoidae</taxon>
        <taxon>Kalotermitidae</taxon>
        <taxon>Cryptotermitinae</taxon>
        <taxon>Cryptotermes</taxon>
    </lineage>
</organism>
<dbReference type="PANTHER" id="PTHR16216:SF2">
    <property type="entry name" value="DYNEIN AXONEMAL ASSEMBLY FACTOR 5"/>
    <property type="match status" value="1"/>
</dbReference>
<dbReference type="InParanoid" id="A0A2J7RIS0"/>
<protein>
    <submittedName>
        <fullName evidence="4">Dynein assembly factor 5, axonemal</fullName>
    </submittedName>
</protein>
<dbReference type="InterPro" id="IPR056497">
    <property type="entry name" value="HEAT_DAAF5"/>
</dbReference>
<comment type="caution">
    <text evidence="4">The sequence shown here is derived from an EMBL/GenBank/DDBJ whole genome shotgun (WGS) entry which is preliminary data.</text>
</comment>
<evidence type="ECO:0000313" key="5">
    <source>
        <dbReference type="Proteomes" id="UP000235965"/>
    </source>
</evidence>
<dbReference type="GO" id="GO:0005737">
    <property type="term" value="C:cytoplasm"/>
    <property type="evidence" value="ECO:0007669"/>
    <property type="project" value="TreeGrafter"/>
</dbReference>
<evidence type="ECO:0000259" key="2">
    <source>
        <dbReference type="Pfam" id="PF24573"/>
    </source>
</evidence>
<dbReference type="InterPro" id="IPR011989">
    <property type="entry name" value="ARM-like"/>
</dbReference>
<evidence type="ECO:0000256" key="1">
    <source>
        <dbReference type="PROSITE-ProRule" id="PRU00103"/>
    </source>
</evidence>
<dbReference type="InterPro" id="IPR021133">
    <property type="entry name" value="HEAT_type_2"/>
</dbReference>
<dbReference type="GO" id="GO:0036158">
    <property type="term" value="P:outer dynein arm assembly"/>
    <property type="evidence" value="ECO:0007669"/>
    <property type="project" value="TreeGrafter"/>
</dbReference>